<comment type="caution">
    <text evidence="2">The sequence shown here is derived from an EMBL/GenBank/DDBJ whole genome shotgun (WGS) entry which is preliminary data.</text>
</comment>
<reference evidence="2 3" key="1">
    <citation type="submission" date="2018-10" db="EMBL/GenBank/DDBJ databases">
        <title>Genomic Encyclopedia of Archaeal and Bacterial Type Strains, Phase II (KMG-II): from individual species to whole genera.</title>
        <authorList>
            <person name="Goeker M."/>
        </authorList>
    </citation>
    <scope>NUCLEOTIDE SEQUENCE [LARGE SCALE GENOMIC DNA]</scope>
    <source>
        <strain evidence="2 3">DSM 18602</strain>
    </source>
</reference>
<dbReference type="RefSeq" id="WP_008506697.1">
    <property type="nucleotide sequence ID" value="NZ_RBKU01000001.1"/>
</dbReference>
<dbReference type="InterPro" id="IPR045690">
    <property type="entry name" value="DUF6055"/>
</dbReference>
<dbReference type="Proteomes" id="UP000268007">
    <property type="component" value="Unassembled WGS sequence"/>
</dbReference>
<accession>A0A495IUV3</accession>
<evidence type="ECO:0000313" key="3">
    <source>
        <dbReference type="Proteomes" id="UP000268007"/>
    </source>
</evidence>
<evidence type="ECO:0000256" key="1">
    <source>
        <dbReference type="SAM" id="SignalP"/>
    </source>
</evidence>
<feature type="signal peptide" evidence="1">
    <location>
        <begin position="1"/>
        <end position="20"/>
    </location>
</feature>
<dbReference type="OrthoDB" id="9802005at2"/>
<dbReference type="Pfam" id="PF19527">
    <property type="entry name" value="DUF6055"/>
    <property type="match status" value="1"/>
</dbReference>
<keyword evidence="3" id="KW-1185">Reference proteome</keyword>
<proteinExistence type="predicted"/>
<organism evidence="2 3">
    <name type="scientific">Mucilaginibacter gracilis</name>
    <dbReference type="NCBI Taxonomy" id="423350"/>
    <lineage>
        <taxon>Bacteria</taxon>
        <taxon>Pseudomonadati</taxon>
        <taxon>Bacteroidota</taxon>
        <taxon>Sphingobacteriia</taxon>
        <taxon>Sphingobacteriales</taxon>
        <taxon>Sphingobacteriaceae</taxon>
        <taxon>Mucilaginibacter</taxon>
    </lineage>
</organism>
<gene>
    <name evidence="2" type="ORF">BDD43_0609</name>
</gene>
<sequence>MIYTKYFVPLVAMASITVIVACKRSATDVESLKVSDTAKKELNAAKTIYYPANVWLVPANNDYSNNNSEFSNFRKSESSDVAMFWAKEYGNDPTVNQDATQRFNPNTSITELERFYTCYRDTLKFVQKGQSLTDQYKMLTYIFYSTTDGSAYGGGVDNKVGVLWSPALRINTTPYGALAHELGHSFQYMVHADGAWGFNSTPAGSNSQTIFEMTSQYMLFQVYLGWMTFENYHLVSFMHQTHLSFLHEDNQYHSPYVLEYWSNKRGRDFVGKIWRNATQGEDAVMTYKRLTGLSQSQFNDEMFDADRKFITWDLARIAQAAKPYANQHLATLNSAGNGWYQIAESNCPQNYGYNGIKLKVPASGTTVTLQFQGIAGATGYRAINIDKAGWRYGFVAYKKDGTRVYGSVNSSSTGTASFVVPANTTYLWLVVTGAPTQHWEHLNDGNASNDEEWPYQVKLTGTTLDDSVIK</sequence>
<protein>
    <submittedName>
        <fullName evidence="2">Uncharacterized protein</fullName>
    </submittedName>
</protein>
<feature type="chain" id="PRO_5019808069" evidence="1">
    <location>
        <begin position="21"/>
        <end position="470"/>
    </location>
</feature>
<dbReference type="AlphaFoldDB" id="A0A495IUV3"/>
<dbReference type="EMBL" id="RBKU01000001">
    <property type="protein sequence ID" value="RKR80490.1"/>
    <property type="molecule type" value="Genomic_DNA"/>
</dbReference>
<keyword evidence="1" id="KW-0732">Signal</keyword>
<evidence type="ECO:0000313" key="2">
    <source>
        <dbReference type="EMBL" id="RKR80490.1"/>
    </source>
</evidence>
<dbReference type="PROSITE" id="PS51257">
    <property type="entry name" value="PROKAR_LIPOPROTEIN"/>
    <property type="match status" value="1"/>
</dbReference>
<name>A0A495IUV3_9SPHI</name>